<name>A0AAN5CT62_9BILA</name>
<dbReference type="Proteomes" id="UP001328107">
    <property type="component" value="Unassembled WGS sequence"/>
</dbReference>
<comment type="caution">
    <text evidence="1">The sequence shown here is derived from an EMBL/GenBank/DDBJ whole genome shotgun (WGS) entry which is preliminary data.</text>
</comment>
<gene>
    <name evidence="1" type="ORF">PMAYCL1PPCAC_20344</name>
</gene>
<evidence type="ECO:0000313" key="1">
    <source>
        <dbReference type="EMBL" id="GMR50149.1"/>
    </source>
</evidence>
<feature type="non-terminal residue" evidence="1">
    <location>
        <position position="1"/>
    </location>
</feature>
<keyword evidence="2" id="KW-1185">Reference proteome</keyword>
<feature type="non-terminal residue" evidence="1">
    <location>
        <position position="236"/>
    </location>
</feature>
<sequence length="236" mass="27112">SRSLQMRGTAGCQEIRPLTDRFFKKSFYSISSPLRLATLLIQKAAEHTLTLYKKPICKLVSMRAQGDVPYYTLETAWTIEAMTQSTTLKWGEKARGMMPKLVKIADHNKSSDPKRTREIAVLSIVNIIVNTEINKLGKETYHMLTSRFIEDWLPITVVTDAFLVVYSFLAHLIEKDEIVLKKDGERVLEMLGYIVGKEGIWKGKNMLELKTRLNKVMSDLGIRILNELYSLNEDRR</sequence>
<dbReference type="EMBL" id="BTRK01000004">
    <property type="protein sequence ID" value="GMR50149.1"/>
    <property type="molecule type" value="Genomic_DNA"/>
</dbReference>
<organism evidence="1 2">
    <name type="scientific">Pristionchus mayeri</name>
    <dbReference type="NCBI Taxonomy" id="1317129"/>
    <lineage>
        <taxon>Eukaryota</taxon>
        <taxon>Metazoa</taxon>
        <taxon>Ecdysozoa</taxon>
        <taxon>Nematoda</taxon>
        <taxon>Chromadorea</taxon>
        <taxon>Rhabditida</taxon>
        <taxon>Rhabditina</taxon>
        <taxon>Diplogasteromorpha</taxon>
        <taxon>Diplogasteroidea</taxon>
        <taxon>Neodiplogasteridae</taxon>
        <taxon>Pristionchus</taxon>
    </lineage>
</organism>
<evidence type="ECO:0000313" key="2">
    <source>
        <dbReference type="Proteomes" id="UP001328107"/>
    </source>
</evidence>
<reference evidence="2" key="1">
    <citation type="submission" date="2022-10" db="EMBL/GenBank/DDBJ databases">
        <title>Genome assembly of Pristionchus species.</title>
        <authorList>
            <person name="Yoshida K."/>
            <person name="Sommer R.J."/>
        </authorList>
    </citation>
    <scope>NUCLEOTIDE SEQUENCE [LARGE SCALE GENOMIC DNA]</scope>
    <source>
        <strain evidence="2">RS5460</strain>
    </source>
</reference>
<protein>
    <submittedName>
        <fullName evidence="1">Uncharacterized protein</fullName>
    </submittedName>
</protein>
<dbReference type="AlphaFoldDB" id="A0AAN5CT62"/>
<proteinExistence type="predicted"/>
<accession>A0AAN5CT62</accession>